<evidence type="ECO:0000313" key="7">
    <source>
        <dbReference type="Proteomes" id="UP000887574"/>
    </source>
</evidence>
<organism evidence="7 8">
    <name type="scientific">Ditylenchus dipsaci</name>
    <dbReference type="NCBI Taxonomy" id="166011"/>
    <lineage>
        <taxon>Eukaryota</taxon>
        <taxon>Metazoa</taxon>
        <taxon>Ecdysozoa</taxon>
        <taxon>Nematoda</taxon>
        <taxon>Chromadorea</taxon>
        <taxon>Rhabditida</taxon>
        <taxon>Tylenchina</taxon>
        <taxon>Tylenchomorpha</taxon>
        <taxon>Sphaerularioidea</taxon>
        <taxon>Anguinidae</taxon>
        <taxon>Anguininae</taxon>
        <taxon>Ditylenchus</taxon>
    </lineage>
</organism>
<dbReference type="Proteomes" id="UP000887574">
    <property type="component" value="Unplaced"/>
</dbReference>
<evidence type="ECO:0000256" key="1">
    <source>
        <dbReference type="ARBA" id="ARBA00007817"/>
    </source>
</evidence>
<evidence type="ECO:0000256" key="2">
    <source>
        <dbReference type="ARBA" id="ARBA00022980"/>
    </source>
</evidence>
<dbReference type="PANTHER" id="PTHR10064:SF0">
    <property type="entry name" value="FI24544P1-RELATED"/>
    <property type="match status" value="1"/>
</dbReference>
<feature type="signal peptide" evidence="6">
    <location>
        <begin position="1"/>
        <end position="15"/>
    </location>
</feature>
<keyword evidence="6" id="KW-0732">Signal</keyword>
<evidence type="ECO:0000256" key="6">
    <source>
        <dbReference type="SAM" id="SignalP"/>
    </source>
</evidence>
<dbReference type="AlphaFoldDB" id="A0A915CYQ6"/>
<dbReference type="WBParaSite" id="jg13575">
    <property type="protein sequence ID" value="jg13575"/>
    <property type="gene ID" value="jg13575"/>
</dbReference>
<evidence type="ECO:0000256" key="4">
    <source>
        <dbReference type="ARBA" id="ARBA00040613"/>
    </source>
</evidence>
<evidence type="ECO:0000256" key="5">
    <source>
        <dbReference type="ARBA" id="ARBA00041214"/>
    </source>
</evidence>
<dbReference type="PANTHER" id="PTHR10064">
    <property type="entry name" value="60S RIBOSOMAL PROTEIN L22"/>
    <property type="match status" value="1"/>
</dbReference>
<protein>
    <recommendedName>
        <fullName evidence="4">Large ribosomal subunit protein eL22</fullName>
    </recommendedName>
    <alternativeName>
        <fullName evidence="5">60S ribosomal protein L22</fullName>
    </alternativeName>
</protein>
<proteinExistence type="inferred from homology"/>
<accession>A0A915CYQ6</accession>
<dbReference type="GO" id="GO:0005840">
    <property type="term" value="C:ribosome"/>
    <property type="evidence" value="ECO:0007669"/>
    <property type="project" value="UniProtKB-KW"/>
</dbReference>
<dbReference type="InterPro" id="IPR038526">
    <property type="entry name" value="Ribosomal_eL22_sf"/>
</dbReference>
<keyword evidence="2" id="KW-0689">Ribosomal protein</keyword>
<sequence length="135" mass="15364">MLSLFFICLRVKMVAKVNRKSAAGVAGNKKKQVLRGSSTLQFHIECKNPVEDGILKTINFETFLNEQIKVGGKKKQLAANGVQVEATKTKISVSSNNAFSKRYLKYLTKKYLKRNSLRDWLRINHEDEEDSENEA</sequence>
<dbReference type="GO" id="GO:0002181">
    <property type="term" value="P:cytoplasmic translation"/>
    <property type="evidence" value="ECO:0007669"/>
    <property type="project" value="TreeGrafter"/>
</dbReference>
<dbReference type="Gene3D" id="3.30.1360.210">
    <property type="match status" value="1"/>
</dbReference>
<reference evidence="8" key="1">
    <citation type="submission" date="2022-11" db="UniProtKB">
        <authorList>
            <consortium name="WormBaseParasite"/>
        </authorList>
    </citation>
    <scope>IDENTIFICATION</scope>
</reference>
<evidence type="ECO:0000256" key="3">
    <source>
        <dbReference type="ARBA" id="ARBA00023274"/>
    </source>
</evidence>
<name>A0A915CYQ6_9BILA</name>
<keyword evidence="3" id="KW-0687">Ribonucleoprotein</keyword>
<dbReference type="GO" id="GO:1990904">
    <property type="term" value="C:ribonucleoprotein complex"/>
    <property type="evidence" value="ECO:0007669"/>
    <property type="project" value="UniProtKB-KW"/>
</dbReference>
<keyword evidence="7" id="KW-1185">Reference proteome</keyword>
<dbReference type="GO" id="GO:0003723">
    <property type="term" value="F:RNA binding"/>
    <property type="evidence" value="ECO:0007669"/>
    <property type="project" value="TreeGrafter"/>
</dbReference>
<comment type="similarity">
    <text evidence="1">Belongs to the eukaryotic ribosomal protein eL22 family.</text>
</comment>
<feature type="chain" id="PRO_5037133962" description="Large ribosomal subunit protein eL22" evidence="6">
    <location>
        <begin position="16"/>
        <end position="135"/>
    </location>
</feature>
<dbReference type="InterPro" id="IPR002671">
    <property type="entry name" value="Ribosomal_eL22"/>
</dbReference>
<dbReference type="Pfam" id="PF01776">
    <property type="entry name" value="Ribosomal_L22e"/>
    <property type="match status" value="1"/>
</dbReference>
<dbReference type="GO" id="GO:0003735">
    <property type="term" value="F:structural constituent of ribosome"/>
    <property type="evidence" value="ECO:0007669"/>
    <property type="project" value="InterPro"/>
</dbReference>
<evidence type="ECO:0000313" key="8">
    <source>
        <dbReference type="WBParaSite" id="jg13575"/>
    </source>
</evidence>